<comment type="catalytic activity">
    <reaction evidence="14">
        <text>4-(phosphooxy)-L-threonine + 2-oxoglutarate = (R)-3-hydroxy-2-oxo-4-phosphooxybutanoate + L-glutamate</text>
        <dbReference type="Rhea" id="RHEA:16573"/>
        <dbReference type="ChEBI" id="CHEBI:16810"/>
        <dbReference type="ChEBI" id="CHEBI:29985"/>
        <dbReference type="ChEBI" id="CHEBI:58452"/>
        <dbReference type="ChEBI" id="CHEBI:58538"/>
        <dbReference type="EC" id="2.6.1.52"/>
    </reaction>
</comment>
<keyword evidence="10" id="KW-0663">Pyridoxal phosphate</keyword>
<evidence type="ECO:0000256" key="1">
    <source>
        <dbReference type="ARBA" id="ARBA00001933"/>
    </source>
</evidence>
<evidence type="ECO:0000256" key="2">
    <source>
        <dbReference type="ARBA" id="ARBA00003483"/>
    </source>
</evidence>
<evidence type="ECO:0000256" key="15">
    <source>
        <dbReference type="ARBA" id="ARBA00049007"/>
    </source>
</evidence>
<dbReference type="PIRSF" id="PIRSF000525">
    <property type="entry name" value="SerC"/>
    <property type="match status" value="1"/>
</dbReference>
<dbReference type="NCBIfam" id="TIGR01366">
    <property type="entry name" value="serC_3"/>
    <property type="match status" value="1"/>
</dbReference>
<keyword evidence="9 17" id="KW-0808">Transferase</keyword>
<dbReference type="GO" id="GO:0019265">
    <property type="term" value="P:glycine biosynthetic process, by transamination of glyoxylate"/>
    <property type="evidence" value="ECO:0007669"/>
    <property type="project" value="TreeGrafter"/>
</dbReference>
<evidence type="ECO:0000256" key="8">
    <source>
        <dbReference type="ARBA" id="ARBA00022605"/>
    </source>
</evidence>
<dbReference type="EMBL" id="CP036402">
    <property type="protein sequence ID" value="QBI21656.1"/>
    <property type="molecule type" value="Genomic_DNA"/>
</dbReference>
<evidence type="ECO:0000256" key="5">
    <source>
        <dbReference type="ARBA" id="ARBA00013030"/>
    </source>
</evidence>
<dbReference type="Gene3D" id="3.90.1150.10">
    <property type="entry name" value="Aspartate Aminotransferase, domain 1"/>
    <property type="match status" value="1"/>
</dbReference>
<evidence type="ECO:0000256" key="14">
    <source>
        <dbReference type="ARBA" id="ARBA00047630"/>
    </source>
</evidence>
<dbReference type="GO" id="GO:0008453">
    <property type="term" value="F:alanine-glyoxylate transaminase activity"/>
    <property type="evidence" value="ECO:0007669"/>
    <property type="project" value="TreeGrafter"/>
</dbReference>
<comment type="pathway">
    <text evidence="3">Amino-acid biosynthesis; L-serine biosynthesis; L-serine from 3-phospho-D-glycerate: step 2/3.</text>
</comment>
<evidence type="ECO:0000256" key="12">
    <source>
        <dbReference type="ARBA" id="ARBA00023299"/>
    </source>
</evidence>
<comment type="catalytic activity">
    <reaction evidence="15">
        <text>O-phospho-L-serine + 2-oxoglutarate = 3-phosphooxypyruvate + L-glutamate</text>
        <dbReference type="Rhea" id="RHEA:14329"/>
        <dbReference type="ChEBI" id="CHEBI:16810"/>
        <dbReference type="ChEBI" id="CHEBI:18110"/>
        <dbReference type="ChEBI" id="CHEBI:29985"/>
        <dbReference type="ChEBI" id="CHEBI:57524"/>
        <dbReference type="EC" id="2.6.1.52"/>
    </reaction>
</comment>
<evidence type="ECO:0000313" key="18">
    <source>
        <dbReference type="Proteomes" id="UP000291469"/>
    </source>
</evidence>
<dbReference type="AlphaFoldDB" id="A0A411YKE1"/>
<evidence type="ECO:0000256" key="6">
    <source>
        <dbReference type="ARBA" id="ARBA00022490"/>
    </source>
</evidence>
<dbReference type="GO" id="GO:0006564">
    <property type="term" value="P:L-serine biosynthetic process"/>
    <property type="evidence" value="ECO:0007669"/>
    <property type="project" value="UniProtKB-KW"/>
</dbReference>
<dbReference type="EC" id="2.6.1.52" evidence="5"/>
<feature type="domain" description="Aminotransferase class V" evidence="16">
    <location>
        <begin position="139"/>
        <end position="329"/>
    </location>
</feature>
<dbReference type="Gene3D" id="3.40.640.10">
    <property type="entry name" value="Type I PLP-dependent aspartate aminotransferase-like (Major domain)"/>
    <property type="match status" value="1"/>
</dbReference>
<keyword evidence="18" id="KW-1185">Reference proteome</keyword>
<comment type="function">
    <text evidence="2">Catalyzes the reversible conversion of 3-phosphohydroxypyruvate to phosphoserine and of 3-hydroxy-2-oxo-4-phosphonooxybutanoate to phosphohydroxythreonine.</text>
</comment>
<dbReference type="InterPro" id="IPR000192">
    <property type="entry name" value="Aminotrans_V_dom"/>
</dbReference>
<dbReference type="GO" id="GO:0008615">
    <property type="term" value="P:pyridoxine biosynthetic process"/>
    <property type="evidence" value="ECO:0007669"/>
    <property type="project" value="UniProtKB-KW"/>
</dbReference>
<sequence>MSAIEIPRELIPADGRFGSGPSKVRPEAVQRLARDADDLLGTSHRQPAVKGQVRRVREGLRTFFDLPDDHEVVLGVGGATLFWDAAVFGLIRERSAHAVFGEFSTKFAKSVDEAPHLADPVKFESDFGTFPEVEAVEGVDLYALTHCETSTGVAMPVQRPAGSGDALVAVDATSAAGGLPVDPSQYDAYYFSPQKAFASEGGLWLALLSPAAIERIGELSGSRYQPPILDLQTALDNSRKDQTYNTPSVSTLYLMGEQLDWLNSEGGLGFAVENCAAKANHLYDWASRADFAQPFVKEPGERSNVVVTVDLDARVDANEVASTLRENGILDTEAYRKLGRNQLRFAVFPAVDHDDVVKLTAAIDHVVERLAE</sequence>
<evidence type="ECO:0000259" key="16">
    <source>
        <dbReference type="Pfam" id="PF00266"/>
    </source>
</evidence>
<dbReference type="GO" id="GO:0004648">
    <property type="term" value="F:O-phospho-L-serine:2-oxoglutarate aminotransferase activity"/>
    <property type="evidence" value="ECO:0007669"/>
    <property type="project" value="UniProtKB-EC"/>
</dbReference>
<evidence type="ECO:0000256" key="11">
    <source>
        <dbReference type="ARBA" id="ARBA00023096"/>
    </source>
</evidence>
<organism evidence="17 18">
    <name type="scientific">Egibacter rhizosphaerae</name>
    <dbReference type="NCBI Taxonomy" id="1670831"/>
    <lineage>
        <taxon>Bacteria</taxon>
        <taxon>Bacillati</taxon>
        <taxon>Actinomycetota</taxon>
        <taxon>Nitriliruptoria</taxon>
        <taxon>Egibacterales</taxon>
        <taxon>Egibacteraceae</taxon>
        <taxon>Egibacter</taxon>
    </lineage>
</organism>
<dbReference type="InterPro" id="IPR015424">
    <property type="entry name" value="PyrdxlP-dep_Trfase"/>
</dbReference>
<proteinExistence type="inferred from homology"/>
<dbReference type="InterPro" id="IPR015421">
    <property type="entry name" value="PyrdxlP-dep_Trfase_major"/>
</dbReference>
<keyword evidence="12" id="KW-0718">Serine biosynthesis</keyword>
<gene>
    <name evidence="17" type="ORF">ER308_20185</name>
</gene>
<reference evidence="17 18" key="1">
    <citation type="submission" date="2019-01" db="EMBL/GenBank/DDBJ databases">
        <title>Egibacter rhizosphaerae EGI 80759T.</title>
        <authorList>
            <person name="Chen D.-D."/>
            <person name="Tian Y."/>
            <person name="Jiao J.-Y."/>
            <person name="Zhang X.-T."/>
            <person name="Zhang Y.-G."/>
            <person name="Zhang Y."/>
            <person name="Xiao M."/>
            <person name="Shu W.-S."/>
            <person name="Li W.-J."/>
        </authorList>
    </citation>
    <scope>NUCLEOTIDE SEQUENCE [LARGE SCALE GENOMIC DNA]</scope>
    <source>
        <strain evidence="17 18">EGI 80759</strain>
    </source>
</reference>
<protein>
    <recommendedName>
        <fullName evidence="5">phosphoserine transaminase</fullName>
        <ecNumber evidence="5">2.6.1.52</ecNumber>
    </recommendedName>
    <alternativeName>
        <fullName evidence="13">Phosphohydroxythreonine aminotransferase</fullName>
    </alternativeName>
</protein>
<evidence type="ECO:0000256" key="13">
    <source>
        <dbReference type="ARBA" id="ARBA00031421"/>
    </source>
</evidence>
<dbReference type="InterPro" id="IPR022278">
    <property type="entry name" value="Pser_aminoTfrase"/>
</dbReference>
<dbReference type="PANTHER" id="PTHR21152:SF40">
    <property type="entry name" value="ALANINE--GLYOXYLATE AMINOTRANSFERASE"/>
    <property type="match status" value="1"/>
</dbReference>
<keyword evidence="6" id="KW-0963">Cytoplasm</keyword>
<dbReference type="InterPro" id="IPR015422">
    <property type="entry name" value="PyrdxlP-dep_Trfase_small"/>
</dbReference>
<dbReference type="KEGG" id="erz:ER308_20185"/>
<dbReference type="PANTHER" id="PTHR21152">
    <property type="entry name" value="AMINOTRANSFERASE CLASS V"/>
    <property type="match status" value="1"/>
</dbReference>
<dbReference type="Proteomes" id="UP000291469">
    <property type="component" value="Chromosome"/>
</dbReference>
<keyword evidence="11" id="KW-0664">Pyridoxine biosynthesis</keyword>
<evidence type="ECO:0000256" key="4">
    <source>
        <dbReference type="ARBA" id="ARBA00006904"/>
    </source>
</evidence>
<dbReference type="OrthoDB" id="975012at2"/>
<evidence type="ECO:0000256" key="9">
    <source>
        <dbReference type="ARBA" id="ARBA00022679"/>
    </source>
</evidence>
<dbReference type="RefSeq" id="WP_131156648.1">
    <property type="nucleotide sequence ID" value="NZ_CP036402.1"/>
</dbReference>
<keyword evidence="8" id="KW-0028">Amino-acid biosynthesis</keyword>
<evidence type="ECO:0000256" key="10">
    <source>
        <dbReference type="ARBA" id="ARBA00022898"/>
    </source>
</evidence>
<keyword evidence="7 17" id="KW-0032">Aminotransferase</keyword>
<dbReference type="InterPro" id="IPR006272">
    <property type="entry name" value="Pser_aminoTfrase_mycobac"/>
</dbReference>
<name>A0A411YKE1_9ACTN</name>
<comment type="similarity">
    <text evidence="4">Belongs to the class-V pyridoxal-phosphate-dependent aminotransferase family. SerC subfamily.</text>
</comment>
<evidence type="ECO:0000256" key="3">
    <source>
        <dbReference type="ARBA" id="ARBA00005099"/>
    </source>
</evidence>
<accession>A0A411YKE1</accession>
<dbReference type="UniPathway" id="UPA00135">
    <property type="reaction ID" value="UER00197"/>
</dbReference>
<dbReference type="SUPFAM" id="SSF53383">
    <property type="entry name" value="PLP-dependent transferases"/>
    <property type="match status" value="1"/>
</dbReference>
<evidence type="ECO:0000256" key="7">
    <source>
        <dbReference type="ARBA" id="ARBA00022576"/>
    </source>
</evidence>
<comment type="cofactor">
    <cofactor evidence="1">
        <name>pyridoxal 5'-phosphate</name>
        <dbReference type="ChEBI" id="CHEBI:597326"/>
    </cofactor>
</comment>
<dbReference type="GO" id="GO:0004760">
    <property type="term" value="F:L-serine-pyruvate transaminase activity"/>
    <property type="evidence" value="ECO:0007669"/>
    <property type="project" value="TreeGrafter"/>
</dbReference>
<dbReference type="Pfam" id="PF00266">
    <property type="entry name" value="Aminotran_5"/>
    <property type="match status" value="1"/>
</dbReference>
<evidence type="ECO:0000313" key="17">
    <source>
        <dbReference type="EMBL" id="QBI21656.1"/>
    </source>
</evidence>